<reference evidence="1" key="1">
    <citation type="journal article" date="2015" name="Nature">
        <title>Complex archaea that bridge the gap between prokaryotes and eukaryotes.</title>
        <authorList>
            <person name="Spang A."/>
            <person name="Saw J.H."/>
            <person name="Jorgensen S.L."/>
            <person name="Zaremba-Niedzwiedzka K."/>
            <person name="Martijn J."/>
            <person name="Lind A.E."/>
            <person name="van Eijk R."/>
            <person name="Schleper C."/>
            <person name="Guy L."/>
            <person name="Ettema T.J."/>
        </authorList>
    </citation>
    <scope>NUCLEOTIDE SEQUENCE</scope>
</reference>
<dbReference type="AlphaFoldDB" id="A0A0F9FTA0"/>
<name>A0A0F9FTA0_9ZZZZ</name>
<comment type="caution">
    <text evidence="1">The sequence shown here is derived from an EMBL/GenBank/DDBJ whole genome shotgun (WGS) entry which is preliminary data.</text>
</comment>
<evidence type="ECO:0000313" key="1">
    <source>
        <dbReference type="EMBL" id="KKL81526.1"/>
    </source>
</evidence>
<feature type="non-terminal residue" evidence="1">
    <location>
        <position position="1"/>
    </location>
</feature>
<gene>
    <name evidence="1" type="ORF">LCGC14_1993920</name>
</gene>
<sequence length="106" mass="11643">EWEYGLPVFSIEPSFASWFTVVASTTVVNNGSQSATRQVVYQSRRFLSGVWGEWMVAHAEEITLAPGQSAVFMLPAGPILLTYGYHYEVQVVDSIGDASPVITVIM</sequence>
<dbReference type="EMBL" id="LAZR01022535">
    <property type="protein sequence ID" value="KKL81526.1"/>
    <property type="molecule type" value="Genomic_DNA"/>
</dbReference>
<proteinExistence type="predicted"/>
<accession>A0A0F9FTA0</accession>
<protein>
    <submittedName>
        <fullName evidence="1">Uncharacterized protein</fullName>
    </submittedName>
</protein>
<organism evidence="1">
    <name type="scientific">marine sediment metagenome</name>
    <dbReference type="NCBI Taxonomy" id="412755"/>
    <lineage>
        <taxon>unclassified sequences</taxon>
        <taxon>metagenomes</taxon>
        <taxon>ecological metagenomes</taxon>
    </lineage>
</organism>